<dbReference type="Gene3D" id="1.10.287.130">
    <property type="match status" value="1"/>
</dbReference>
<evidence type="ECO:0000313" key="9">
    <source>
        <dbReference type="EMBL" id="QDV06475.1"/>
    </source>
</evidence>
<evidence type="ECO:0000313" key="10">
    <source>
        <dbReference type="Proteomes" id="UP000320390"/>
    </source>
</evidence>
<evidence type="ECO:0000256" key="7">
    <source>
        <dbReference type="SAM" id="Phobius"/>
    </source>
</evidence>
<dbReference type="PANTHER" id="PTHR43711:SF1">
    <property type="entry name" value="HISTIDINE KINASE 1"/>
    <property type="match status" value="1"/>
</dbReference>
<keyword evidence="5" id="KW-0418">Kinase</keyword>
<dbReference type="InterPro" id="IPR050736">
    <property type="entry name" value="Sensor_HK_Regulatory"/>
</dbReference>
<keyword evidence="7" id="KW-0472">Membrane</keyword>
<name>A0A518ER13_9BACT</name>
<evidence type="ECO:0000256" key="1">
    <source>
        <dbReference type="ARBA" id="ARBA00000085"/>
    </source>
</evidence>
<dbReference type="Gene3D" id="3.30.565.10">
    <property type="entry name" value="Histidine kinase-like ATPase, C-terminal domain"/>
    <property type="match status" value="1"/>
</dbReference>
<dbReference type="Proteomes" id="UP000320390">
    <property type="component" value="Chromosome"/>
</dbReference>
<keyword evidence="7" id="KW-0812">Transmembrane</keyword>
<dbReference type="InterPro" id="IPR003661">
    <property type="entry name" value="HisK_dim/P_dom"/>
</dbReference>
<dbReference type="Pfam" id="PF02518">
    <property type="entry name" value="HATPase_c"/>
    <property type="match status" value="1"/>
</dbReference>
<dbReference type="SMART" id="SM00388">
    <property type="entry name" value="HisKA"/>
    <property type="match status" value="1"/>
</dbReference>
<keyword evidence="7" id="KW-1133">Transmembrane helix</keyword>
<reference evidence="9 10" key="1">
    <citation type="submission" date="2019-02" db="EMBL/GenBank/DDBJ databases">
        <title>Deep-cultivation of Planctomycetes and their phenomic and genomic characterization uncovers novel biology.</title>
        <authorList>
            <person name="Wiegand S."/>
            <person name="Jogler M."/>
            <person name="Boedeker C."/>
            <person name="Pinto D."/>
            <person name="Vollmers J."/>
            <person name="Rivas-Marin E."/>
            <person name="Kohn T."/>
            <person name="Peeters S.H."/>
            <person name="Heuer A."/>
            <person name="Rast P."/>
            <person name="Oberbeckmann S."/>
            <person name="Bunk B."/>
            <person name="Jeske O."/>
            <person name="Meyerdierks A."/>
            <person name="Storesund J.E."/>
            <person name="Kallscheuer N."/>
            <person name="Luecker S."/>
            <person name="Lage O.M."/>
            <person name="Pohl T."/>
            <person name="Merkel B.J."/>
            <person name="Hornburger P."/>
            <person name="Mueller R.-W."/>
            <person name="Bruemmer F."/>
            <person name="Labrenz M."/>
            <person name="Spormann A.M."/>
            <person name="Op den Camp H."/>
            <person name="Overmann J."/>
            <person name="Amann R."/>
            <person name="Jetten M.S.M."/>
            <person name="Mascher T."/>
            <person name="Medema M.H."/>
            <person name="Devos D.P."/>
            <person name="Kaster A.-K."/>
            <person name="Ovreas L."/>
            <person name="Rohde M."/>
            <person name="Galperin M.Y."/>
            <person name="Jogler C."/>
        </authorList>
    </citation>
    <scope>NUCLEOTIDE SEQUENCE [LARGE SCALE GENOMIC DNA]</scope>
    <source>
        <strain evidence="9 10">Poly30</strain>
    </source>
</reference>
<evidence type="ECO:0000256" key="5">
    <source>
        <dbReference type="ARBA" id="ARBA00022777"/>
    </source>
</evidence>
<dbReference type="Pfam" id="PF00512">
    <property type="entry name" value="HisKA"/>
    <property type="match status" value="1"/>
</dbReference>
<dbReference type="SMART" id="SM00387">
    <property type="entry name" value="HATPase_c"/>
    <property type="match status" value="1"/>
</dbReference>
<dbReference type="InterPro" id="IPR036890">
    <property type="entry name" value="HATPase_C_sf"/>
</dbReference>
<comment type="catalytic activity">
    <reaction evidence="1">
        <text>ATP + protein L-histidine = ADP + protein N-phospho-L-histidine.</text>
        <dbReference type="EC" id="2.7.13.3"/>
    </reaction>
</comment>
<proteinExistence type="predicted"/>
<dbReference type="InterPro" id="IPR003594">
    <property type="entry name" value="HATPase_dom"/>
</dbReference>
<dbReference type="InterPro" id="IPR036097">
    <property type="entry name" value="HisK_dim/P_sf"/>
</dbReference>
<dbReference type="GO" id="GO:0000155">
    <property type="term" value="F:phosphorelay sensor kinase activity"/>
    <property type="evidence" value="ECO:0007669"/>
    <property type="project" value="InterPro"/>
</dbReference>
<feature type="domain" description="Histidine kinase" evidence="8">
    <location>
        <begin position="398"/>
        <end position="623"/>
    </location>
</feature>
<dbReference type="InterPro" id="IPR004358">
    <property type="entry name" value="Sig_transdc_His_kin-like_C"/>
</dbReference>
<dbReference type="SUPFAM" id="SSF47384">
    <property type="entry name" value="Homodimeric domain of signal transducing histidine kinase"/>
    <property type="match status" value="1"/>
</dbReference>
<dbReference type="PROSITE" id="PS50109">
    <property type="entry name" value="HIS_KIN"/>
    <property type="match status" value="1"/>
</dbReference>
<dbReference type="AlphaFoldDB" id="A0A518ER13"/>
<dbReference type="InterPro" id="IPR005467">
    <property type="entry name" value="His_kinase_dom"/>
</dbReference>
<evidence type="ECO:0000256" key="2">
    <source>
        <dbReference type="ARBA" id="ARBA00012438"/>
    </source>
</evidence>
<evidence type="ECO:0000256" key="6">
    <source>
        <dbReference type="ARBA" id="ARBA00023012"/>
    </source>
</evidence>
<keyword evidence="3" id="KW-0597">Phosphoprotein</keyword>
<evidence type="ECO:0000259" key="8">
    <source>
        <dbReference type="PROSITE" id="PS50109"/>
    </source>
</evidence>
<dbReference type="EC" id="2.7.13.3" evidence="2"/>
<dbReference type="SUPFAM" id="SSF55874">
    <property type="entry name" value="ATPase domain of HSP90 chaperone/DNA topoisomerase II/histidine kinase"/>
    <property type="match status" value="1"/>
</dbReference>
<keyword evidence="10" id="KW-1185">Reference proteome</keyword>
<feature type="transmembrane region" description="Helical" evidence="7">
    <location>
        <begin position="359"/>
        <end position="379"/>
    </location>
</feature>
<dbReference type="EMBL" id="CP036434">
    <property type="protein sequence ID" value="QDV06475.1"/>
    <property type="molecule type" value="Genomic_DNA"/>
</dbReference>
<keyword evidence="6" id="KW-0902">Two-component regulatory system</keyword>
<evidence type="ECO:0000256" key="3">
    <source>
        <dbReference type="ARBA" id="ARBA00022553"/>
    </source>
</evidence>
<sequence>MARRFSSRRTALFLYVVLVGLPAVVFGALLFRQLTRDQQRLLAELPAECEDAAERLGESVAVRVLALLDGEAGRPFWEYRSWYYRNDLGPLQLSPSPLISGDPPPGIVGWFSFSVGARSGMPEIEVLRGDALPGPDPIAQRIRDLVAEVVAAPLIRDSIVAEDELLRAQQEEGYSVLEYPFVRTVVLNLSTGTLDECKAALRDRPGLASEEKEDGRDHHAIYVQPMLLRVIPREDQKYPSIIASRNIAIPKLEDQTQLPSCIDALERTVHLVQGFVIDSEWMFETMPTDVAERVLSLSPELVLADQEIPPNPDVTVAEVKVFERLSYVGHLSSDWPPDILRIKTDASSLRRDFRVQNSWFGGMAFILTISMMIGIRLLLSSIRASRIEAERTRNFVASVTHELRTPIAAVKLYGEMLHDGWVQGEEKRNEYLARIVSESDRLDGLVDRVLLRRKLFDQNHHPVPGDLNEEIRQQQEDLEMVGGRSIGDIRFDLSPGLPHVLVLQDGIHVIVQNLVENARKYAPVSVGAEGPAGEPILVRTRMSEKGHVLLEVLDRGPGIPEKDRTRVFEAFLRLGDESTRSTKGTGLGLHLVALQARAMRGKVRALPREGGGTVFQVQLKRATRA</sequence>
<organism evidence="9 10">
    <name type="scientific">Saltatorellus ferox</name>
    <dbReference type="NCBI Taxonomy" id="2528018"/>
    <lineage>
        <taxon>Bacteria</taxon>
        <taxon>Pseudomonadati</taxon>
        <taxon>Planctomycetota</taxon>
        <taxon>Planctomycetia</taxon>
        <taxon>Planctomycetia incertae sedis</taxon>
        <taxon>Saltatorellus</taxon>
    </lineage>
</organism>
<keyword evidence="4 9" id="KW-0808">Transferase</keyword>
<protein>
    <recommendedName>
        <fullName evidence="2">histidine kinase</fullName>
        <ecNumber evidence="2">2.7.13.3</ecNumber>
    </recommendedName>
</protein>
<dbReference type="PANTHER" id="PTHR43711">
    <property type="entry name" value="TWO-COMPONENT HISTIDINE KINASE"/>
    <property type="match status" value="1"/>
</dbReference>
<gene>
    <name evidence="9" type="primary">phoR_2</name>
    <name evidence="9" type="ORF">Poly30_19850</name>
</gene>
<dbReference type="CDD" id="cd00082">
    <property type="entry name" value="HisKA"/>
    <property type="match status" value="1"/>
</dbReference>
<dbReference type="PRINTS" id="PR00344">
    <property type="entry name" value="BCTRLSENSOR"/>
</dbReference>
<accession>A0A518ER13</accession>
<evidence type="ECO:0000256" key="4">
    <source>
        <dbReference type="ARBA" id="ARBA00022679"/>
    </source>
</evidence>